<dbReference type="PANTHER" id="PTHR34075">
    <property type="entry name" value="BLR3430 PROTEIN"/>
    <property type="match status" value="1"/>
</dbReference>
<feature type="domain" description="ChsH2 rubredoxin-like zinc ribbon" evidence="2">
    <location>
        <begin position="22"/>
        <end position="51"/>
    </location>
</feature>
<dbReference type="AlphaFoldDB" id="A0A081B801"/>
<evidence type="ECO:0008006" key="5">
    <source>
        <dbReference type="Google" id="ProtNLM"/>
    </source>
</evidence>
<proteinExistence type="predicted"/>
<dbReference type="InterPro" id="IPR012340">
    <property type="entry name" value="NA-bd_OB-fold"/>
</dbReference>
<keyword evidence="4" id="KW-1185">Reference proteome</keyword>
<dbReference type="PANTHER" id="PTHR34075:SF5">
    <property type="entry name" value="BLR3430 PROTEIN"/>
    <property type="match status" value="1"/>
</dbReference>
<dbReference type="InterPro" id="IPR022002">
    <property type="entry name" value="ChsH2_Znr"/>
</dbReference>
<comment type="caution">
    <text evidence="3">The sequence shown here is derived from an EMBL/GenBank/DDBJ whole genome shotgun (WGS) entry which is preliminary data.</text>
</comment>
<dbReference type="eggNOG" id="COG1545">
    <property type="taxonomic scope" value="Bacteria"/>
</dbReference>
<dbReference type="InterPro" id="IPR002878">
    <property type="entry name" value="ChsH2_C"/>
</dbReference>
<evidence type="ECO:0000313" key="4">
    <source>
        <dbReference type="Proteomes" id="UP000028702"/>
    </source>
</evidence>
<dbReference type="Gene3D" id="6.10.30.10">
    <property type="match status" value="1"/>
</dbReference>
<dbReference type="RefSeq" id="WP_045442892.1">
    <property type="nucleotide sequence ID" value="NZ_BBIO01000002.1"/>
</dbReference>
<organism evidence="3 4">
    <name type="scientific">Tepidicaulis marinus</name>
    <dbReference type="NCBI Taxonomy" id="1333998"/>
    <lineage>
        <taxon>Bacteria</taxon>
        <taxon>Pseudomonadati</taxon>
        <taxon>Pseudomonadota</taxon>
        <taxon>Alphaproteobacteria</taxon>
        <taxon>Hyphomicrobiales</taxon>
        <taxon>Parvibaculaceae</taxon>
        <taxon>Tepidicaulis</taxon>
    </lineage>
</organism>
<dbReference type="InterPro" id="IPR052513">
    <property type="entry name" value="Thioester_dehydratase-like"/>
</dbReference>
<evidence type="ECO:0000313" key="3">
    <source>
        <dbReference type="EMBL" id="GAK44169.1"/>
    </source>
</evidence>
<dbReference type="Proteomes" id="UP000028702">
    <property type="component" value="Unassembled WGS sequence"/>
</dbReference>
<name>A0A081B801_9HYPH</name>
<dbReference type="STRING" id="1333998.M2A_0668"/>
<gene>
    <name evidence="3" type="ORF">M2A_0668</name>
</gene>
<evidence type="ECO:0000259" key="1">
    <source>
        <dbReference type="Pfam" id="PF01796"/>
    </source>
</evidence>
<sequence length="140" mass="15325">MSEAASELRPVTDYVKLPANGEPYLEGHKCGNCGTVFIGARHVCSKCFARDKMEAVKLPNKGKLYSYTIVYRSFPGVEVPFVSAVVDIEGGGTVKGNLINIEPDPDKIKMGMDVDVVFKDAGRTDKQGNHYISYFFQPAA</sequence>
<dbReference type="Pfam" id="PF01796">
    <property type="entry name" value="OB_ChsH2_C"/>
    <property type="match status" value="1"/>
</dbReference>
<protein>
    <recommendedName>
        <fullName evidence="5">DUF35 domain-containing protein</fullName>
    </recommendedName>
</protein>
<dbReference type="SUPFAM" id="SSF50249">
    <property type="entry name" value="Nucleic acid-binding proteins"/>
    <property type="match status" value="1"/>
</dbReference>
<feature type="domain" description="ChsH2 C-terminal OB-fold" evidence="1">
    <location>
        <begin position="56"/>
        <end position="119"/>
    </location>
</feature>
<dbReference type="Pfam" id="PF12172">
    <property type="entry name" value="zf-ChsH2"/>
    <property type="match status" value="1"/>
</dbReference>
<evidence type="ECO:0000259" key="2">
    <source>
        <dbReference type="Pfam" id="PF12172"/>
    </source>
</evidence>
<accession>A0A081B801</accession>
<dbReference type="EMBL" id="BBIO01000002">
    <property type="protein sequence ID" value="GAK44169.1"/>
    <property type="molecule type" value="Genomic_DNA"/>
</dbReference>
<reference evidence="3 4" key="1">
    <citation type="submission" date="2014-07" db="EMBL/GenBank/DDBJ databases">
        <title>Tepidicaulis marinum gen. nov., sp. nov., a novel marine bacterium denitrifying nitrate to nitrous oxide strictly under microaerobic conditions.</title>
        <authorList>
            <person name="Takeuchi M."/>
            <person name="Yamagishi T."/>
            <person name="Kamagata Y."/>
            <person name="Oshima K."/>
            <person name="Hattori M."/>
            <person name="Katayama T."/>
            <person name="Hanada S."/>
            <person name="Tamaki H."/>
            <person name="Marumo K."/>
            <person name="Maeda H."/>
            <person name="Nedachi M."/>
            <person name="Iwasaki W."/>
            <person name="Suwa Y."/>
            <person name="Sakata S."/>
        </authorList>
    </citation>
    <scope>NUCLEOTIDE SEQUENCE [LARGE SCALE GENOMIC DNA]</scope>
    <source>
        <strain evidence="3 4">MA2</strain>
    </source>
</reference>